<evidence type="ECO:0000313" key="3">
    <source>
        <dbReference type="Proteomes" id="UP000600139"/>
    </source>
</evidence>
<evidence type="ECO:0000313" key="2">
    <source>
        <dbReference type="EMBL" id="MBK1815526.1"/>
    </source>
</evidence>
<name>A0A934VB38_9BACT</name>
<keyword evidence="3" id="KW-1185">Reference proteome</keyword>
<feature type="compositionally biased region" description="Polar residues" evidence="1">
    <location>
        <begin position="48"/>
        <end position="58"/>
    </location>
</feature>
<feature type="compositionally biased region" description="Polar residues" evidence="1">
    <location>
        <begin position="1"/>
        <end position="13"/>
    </location>
</feature>
<accession>A0A934VB38</accession>
<evidence type="ECO:0000256" key="1">
    <source>
        <dbReference type="SAM" id="MobiDB-lite"/>
    </source>
</evidence>
<feature type="compositionally biased region" description="Low complexity" evidence="1">
    <location>
        <begin position="26"/>
        <end position="47"/>
    </location>
</feature>
<organism evidence="2 3">
    <name type="scientific">Luteolibacter yonseiensis</name>
    <dbReference type="NCBI Taxonomy" id="1144680"/>
    <lineage>
        <taxon>Bacteria</taxon>
        <taxon>Pseudomonadati</taxon>
        <taxon>Verrucomicrobiota</taxon>
        <taxon>Verrucomicrobiia</taxon>
        <taxon>Verrucomicrobiales</taxon>
        <taxon>Verrucomicrobiaceae</taxon>
        <taxon>Luteolibacter</taxon>
    </lineage>
</organism>
<gene>
    <name evidence="2" type="ORF">JIN84_07865</name>
</gene>
<dbReference type="EMBL" id="JAENIK010000009">
    <property type="protein sequence ID" value="MBK1815526.1"/>
    <property type="molecule type" value="Genomic_DNA"/>
</dbReference>
<reference evidence="2" key="1">
    <citation type="submission" date="2021-01" db="EMBL/GenBank/DDBJ databases">
        <title>Modified the classification status of verrucomicrobia.</title>
        <authorList>
            <person name="Feng X."/>
        </authorList>
    </citation>
    <scope>NUCLEOTIDE SEQUENCE</scope>
    <source>
        <strain evidence="2">JCM 18052</strain>
    </source>
</reference>
<feature type="region of interest" description="Disordered" evidence="1">
    <location>
        <begin position="1"/>
        <end position="58"/>
    </location>
</feature>
<sequence>MPTSNDTRATNPENAAFQARRRRFPSTSSHRFTASSSSASSAWTASSNQTFAATRVSA</sequence>
<protein>
    <submittedName>
        <fullName evidence="2">Uncharacterized protein</fullName>
    </submittedName>
</protein>
<dbReference type="AlphaFoldDB" id="A0A934VB38"/>
<comment type="caution">
    <text evidence="2">The sequence shown here is derived from an EMBL/GenBank/DDBJ whole genome shotgun (WGS) entry which is preliminary data.</text>
</comment>
<dbReference type="Proteomes" id="UP000600139">
    <property type="component" value="Unassembled WGS sequence"/>
</dbReference>
<proteinExistence type="predicted"/>
<dbReference type="RefSeq" id="WP_200350490.1">
    <property type="nucleotide sequence ID" value="NZ_BAABHZ010000008.1"/>
</dbReference>